<sequence length="387" mass="44231">MFHCIKQLEEKVVASEIDLLVWSDRMDLVALSNIKGEVSLHRLTWARAVNLGPYKEGITVKALAWKPDGKVIAIGYSSSRLILMNVENKAILDKLDVDGEISYMYWVQEKNHNKNNKLSSDQEEQKDYLKYLDYSAIFLPDPPPLSSFGSSNITEDHVQVRCQKQSELNMLVVGTMEGLVYISIFGCSPWIIFNLSQHLGYKCSILSLLFSEEMNLLYATVKDQFGNIKIAIIDTSIFKTHTKELFAVSMKHEYLSVLLNYVSTTISVIKETWENILLEMDAKLSKYASKVPEGTLATDFLDLLMFGITTEHMQEFLLHDLTKKGLEKFGQTIEMSYANIQKLLLKNVTKVGQNITYHLAELRGMARLEYRYKVGCIYFCIAYTYLA</sequence>
<proteinExistence type="predicted"/>
<reference evidence="1" key="1">
    <citation type="submission" date="2022-04" db="EMBL/GenBank/DDBJ databases">
        <title>Chromosome-scale genome assembly of Holotrichia oblita Faldermann.</title>
        <authorList>
            <person name="Rongchong L."/>
        </authorList>
    </citation>
    <scope>NUCLEOTIDE SEQUENCE</scope>
    <source>
        <strain evidence="1">81SQS9</strain>
    </source>
</reference>
<gene>
    <name evidence="1" type="ORF">MML48_6g00002555</name>
</gene>
<evidence type="ECO:0000313" key="1">
    <source>
        <dbReference type="EMBL" id="KAI4459381.1"/>
    </source>
</evidence>
<name>A0ACB9SXX9_HOLOL</name>
<keyword evidence="2" id="KW-1185">Reference proteome</keyword>
<dbReference type="EMBL" id="CM043020">
    <property type="protein sequence ID" value="KAI4459381.1"/>
    <property type="molecule type" value="Genomic_DNA"/>
</dbReference>
<organism evidence="1 2">
    <name type="scientific">Holotrichia oblita</name>
    <name type="common">Chafer beetle</name>
    <dbReference type="NCBI Taxonomy" id="644536"/>
    <lineage>
        <taxon>Eukaryota</taxon>
        <taxon>Metazoa</taxon>
        <taxon>Ecdysozoa</taxon>
        <taxon>Arthropoda</taxon>
        <taxon>Hexapoda</taxon>
        <taxon>Insecta</taxon>
        <taxon>Pterygota</taxon>
        <taxon>Neoptera</taxon>
        <taxon>Endopterygota</taxon>
        <taxon>Coleoptera</taxon>
        <taxon>Polyphaga</taxon>
        <taxon>Scarabaeiformia</taxon>
        <taxon>Scarabaeidae</taxon>
        <taxon>Melolonthinae</taxon>
        <taxon>Holotrichia</taxon>
    </lineage>
</organism>
<dbReference type="Proteomes" id="UP001056778">
    <property type="component" value="Chromosome 6"/>
</dbReference>
<comment type="caution">
    <text evidence="1">The sequence shown here is derived from an EMBL/GenBank/DDBJ whole genome shotgun (WGS) entry which is preliminary data.</text>
</comment>
<evidence type="ECO:0000313" key="2">
    <source>
        <dbReference type="Proteomes" id="UP001056778"/>
    </source>
</evidence>
<accession>A0ACB9SXX9</accession>
<protein>
    <submittedName>
        <fullName evidence="1">Anaphase promoting complex subunit 4 apc4</fullName>
    </submittedName>
</protein>